<evidence type="ECO:0000256" key="1">
    <source>
        <dbReference type="SAM" id="MobiDB-lite"/>
    </source>
</evidence>
<protein>
    <submittedName>
        <fullName evidence="3">Uncharacterized protein</fullName>
    </submittedName>
</protein>
<feature type="region of interest" description="Disordered" evidence="1">
    <location>
        <begin position="215"/>
        <end position="262"/>
    </location>
</feature>
<name>A0A310SLM6_9HYME</name>
<evidence type="ECO:0000313" key="3">
    <source>
        <dbReference type="EMBL" id="OAD54637.1"/>
    </source>
</evidence>
<keyword evidence="4" id="KW-1185">Reference proteome</keyword>
<accession>A0A310SLM6</accession>
<proteinExistence type="predicted"/>
<feature type="transmembrane region" description="Helical" evidence="2">
    <location>
        <begin position="181"/>
        <end position="206"/>
    </location>
</feature>
<dbReference type="Proteomes" id="UP000250275">
    <property type="component" value="Unassembled WGS sequence"/>
</dbReference>
<evidence type="ECO:0000313" key="4">
    <source>
        <dbReference type="Proteomes" id="UP000250275"/>
    </source>
</evidence>
<evidence type="ECO:0000256" key="2">
    <source>
        <dbReference type="SAM" id="Phobius"/>
    </source>
</evidence>
<keyword evidence="2" id="KW-0472">Membrane</keyword>
<keyword evidence="2" id="KW-1133">Transmembrane helix</keyword>
<keyword evidence="2" id="KW-0812">Transmembrane</keyword>
<reference evidence="3 4" key="1">
    <citation type="submission" date="2015-07" db="EMBL/GenBank/DDBJ databases">
        <title>The genome of Eufriesea mexicana.</title>
        <authorList>
            <person name="Pan H."/>
            <person name="Kapheim K."/>
        </authorList>
    </citation>
    <scope>NUCLEOTIDE SEQUENCE [LARGE SCALE GENOMIC DNA]</scope>
    <source>
        <strain evidence="3">0111107269</strain>
        <tissue evidence="3">Whole body</tissue>
    </source>
</reference>
<sequence length="300" mass="33319">MSTIMKFSMLIIYDSRDKIHVVFVKENGVHPVAKLRKGPTATHPSGEKIRPCSRCESNRDRAITRNVCPLTFCIHFVDYRCDRVDEFGSTELYYCVDELEAAVDEPNTVIDEPEVVVDEPDTVDKPEDCLKLRQWCALYERADWLEGDRHHVILLPMTPGNTNGSITMRPTTKPREYSPRLWSVALTLYFLSLLLRKALVFLIVLLDPSSRRTRQCSSANVHQPAASRHSIGGADGVDGGGKSDEGLLQASGGEARRWRSSGSLQRTPPVVASLTFLWGVSSSRVGVEADSSVGCISKGR</sequence>
<gene>
    <name evidence="3" type="ORF">WN48_06421</name>
</gene>
<dbReference type="AlphaFoldDB" id="A0A310SLM6"/>
<organism evidence="3 4">
    <name type="scientific">Eufriesea mexicana</name>
    <dbReference type="NCBI Taxonomy" id="516756"/>
    <lineage>
        <taxon>Eukaryota</taxon>
        <taxon>Metazoa</taxon>
        <taxon>Ecdysozoa</taxon>
        <taxon>Arthropoda</taxon>
        <taxon>Hexapoda</taxon>
        <taxon>Insecta</taxon>
        <taxon>Pterygota</taxon>
        <taxon>Neoptera</taxon>
        <taxon>Endopterygota</taxon>
        <taxon>Hymenoptera</taxon>
        <taxon>Apocrita</taxon>
        <taxon>Aculeata</taxon>
        <taxon>Apoidea</taxon>
        <taxon>Anthophila</taxon>
        <taxon>Apidae</taxon>
        <taxon>Eufriesea</taxon>
    </lineage>
</organism>
<dbReference type="EMBL" id="KQ764027">
    <property type="protein sequence ID" value="OAD54637.1"/>
    <property type="molecule type" value="Genomic_DNA"/>
</dbReference>